<dbReference type="Pfam" id="PF13489">
    <property type="entry name" value="Methyltransf_23"/>
    <property type="match status" value="1"/>
</dbReference>
<proteinExistence type="predicted"/>
<evidence type="ECO:0008006" key="3">
    <source>
        <dbReference type="Google" id="ProtNLM"/>
    </source>
</evidence>
<name>A0A1F6AGU7_9BACT</name>
<sequence>MQMYDLFLTHEHSRLIASILTRFNSNILSYLLTYFRKNQSLSILEIGPGKGYFYRATRKYPRITYYAFDRNITILKNLHITRIYLGEAPKLINFKKKFHVIYIAYVIEHLQDGVAVYELIKNCKKYLYPGSIIVMLAPNTMSQGMEFWNEDYTHTYPTTKRNVAMAFADNGMTDLTVLDFNDMALWLASNPVLWKWIAVTCKIIFYFFNYRAFHLLTNQKEYDLNSFFYRLYLFCKAQNILFVARS</sequence>
<protein>
    <recommendedName>
        <fullName evidence="3">Methyltransferase type 11 domain-containing protein</fullName>
    </recommendedName>
</protein>
<dbReference type="CDD" id="cd02440">
    <property type="entry name" value="AdoMet_MTases"/>
    <property type="match status" value="1"/>
</dbReference>
<evidence type="ECO:0000313" key="1">
    <source>
        <dbReference type="EMBL" id="OGG23944.1"/>
    </source>
</evidence>
<dbReference type="STRING" id="1798392.A3A79_01955"/>
<dbReference type="InterPro" id="IPR029063">
    <property type="entry name" value="SAM-dependent_MTases_sf"/>
</dbReference>
<dbReference type="Gene3D" id="3.40.50.150">
    <property type="entry name" value="Vaccinia Virus protein VP39"/>
    <property type="match status" value="1"/>
</dbReference>
<organism evidence="1 2">
    <name type="scientific">Candidatus Gottesmanbacteria bacterium RIFCSPLOWO2_01_FULL_43_11b</name>
    <dbReference type="NCBI Taxonomy" id="1798392"/>
    <lineage>
        <taxon>Bacteria</taxon>
        <taxon>Candidatus Gottesmaniibacteriota</taxon>
    </lineage>
</organism>
<dbReference type="SUPFAM" id="SSF53335">
    <property type="entry name" value="S-adenosyl-L-methionine-dependent methyltransferases"/>
    <property type="match status" value="1"/>
</dbReference>
<dbReference type="Proteomes" id="UP000178759">
    <property type="component" value="Unassembled WGS sequence"/>
</dbReference>
<gene>
    <name evidence="1" type="ORF">A3A79_01955</name>
</gene>
<dbReference type="EMBL" id="MFJV01000001">
    <property type="protein sequence ID" value="OGG23944.1"/>
    <property type="molecule type" value="Genomic_DNA"/>
</dbReference>
<accession>A0A1F6AGU7</accession>
<dbReference type="AlphaFoldDB" id="A0A1F6AGU7"/>
<evidence type="ECO:0000313" key="2">
    <source>
        <dbReference type="Proteomes" id="UP000178759"/>
    </source>
</evidence>
<reference evidence="1 2" key="1">
    <citation type="journal article" date="2016" name="Nat. Commun.">
        <title>Thousands of microbial genomes shed light on interconnected biogeochemical processes in an aquifer system.</title>
        <authorList>
            <person name="Anantharaman K."/>
            <person name="Brown C.T."/>
            <person name="Hug L.A."/>
            <person name="Sharon I."/>
            <person name="Castelle C.J."/>
            <person name="Probst A.J."/>
            <person name="Thomas B.C."/>
            <person name="Singh A."/>
            <person name="Wilkins M.J."/>
            <person name="Karaoz U."/>
            <person name="Brodie E.L."/>
            <person name="Williams K.H."/>
            <person name="Hubbard S.S."/>
            <person name="Banfield J.F."/>
        </authorList>
    </citation>
    <scope>NUCLEOTIDE SEQUENCE [LARGE SCALE GENOMIC DNA]</scope>
</reference>
<comment type="caution">
    <text evidence="1">The sequence shown here is derived from an EMBL/GenBank/DDBJ whole genome shotgun (WGS) entry which is preliminary data.</text>
</comment>